<dbReference type="InterPro" id="IPR003593">
    <property type="entry name" value="AAA+_ATPase"/>
</dbReference>
<dbReference type="Pfam" id="PF00005">
    <property type="entry name" value="ABC_tran"/>
    <property type="match status" value="1"/>
</dbReference>
<dbReference type="EMBL" id="EQ999534">
    <property type="protein sequence ID" value="EEZ28507.1"/>
    <property type="molecule type" value="Genomic_DNA"/>
</dbReference>
<keyword evidence="6" id="KW-0547">Nucleotide-binding</keyword>
<dbReference type="InterPro" id="IPR003439">
    <property type="entry name" value="ABC_transporter-like_ATP-bd"/>
</dbReference>
<keyword evidence="5" id="KW-0997">Cell inner membrane</keyword>
<evidence type="ECO:0000256" key="12">
    <source>
        <dbReference type="ARBA" id="ARBA00025070"/>
    </source>
</evidence>
<name>A0A0E1X5P1_9HYPH</name>
<dbReference type="Proteomes" id="UP000004659">
    <property type="component" value="Unassembled WGS sequence"/>
</dbReference>
<evidence type="ECO:0000256" key="3">
    <source>
        <dbReference type="ARBA" id="ARBA00022448"/>
    </source>
</evidence>
<dbReference type="PANTHER" id="PTHR43297">
    <property type="entry name" value="OLIGOPEPTIDE TRANSPORT ATP-BINDING PROTEIN APPD"/>
    <property type="match status" value="1"/>
</dbReference>
<dbReference type="GO" id="GO:0005886">
    <property type="term" value="C:plasma membrane"/>
    <property type="evidence" value="ECO:0007669"/>
    <property type="project" value="UniProtKB-SubCell"/>
</dbReference>
<dbReference type="CDD" id="cd03257">
    <property type="entry name" value="ABC_NikE_OppD_transporters"/>
    <property type="match status" value="1"/>
</dbReference>
<evidence type="ECO:0000256" key="2">
    <source>
        <dbReference type="ARBA" id="ARBA00005417"/>
    </source>
</evidence>
<dbReference type="GO" id="GO:0005524">
    <property type="term" value="F:ATP binding"/>
    <property type="evidence" value="ECO:0007669"/>
    <property type="project" value="UniProtKB-KW"/>
</dbReference>
<comment type="function">
    <text evidence="12">Probably part of an ABC transporter complex that could be involved in peptide import. Probably responsible for energy coupling to the transport system.</text>
</comment>
<keyword evidence="11" id="KW-0472">Membrane</keyword>
<dbReference type="GO" id="GO:0015833">
    <property type="term" value="P:peptide transport"/>
    <property type="evidence" value="ECO:0007669"/>
    <property type="project" value="UniProtKB-KW"/>
</dbReference>
<reference evidence="14" key="1">
    <citation type="submission" date="2009-01" db="EMBL/GenBank/DDBJ databases">
        <title>The Genome Sequence of Brucella pinnipedialis M292/94/1.</title>
        <authorList>
            <consortium name="The Broad Institute Genome Sequencing Platform"/>
            <person name="Ward D."/>
            <person name="Young S.K."/>
            <person name="Kodira C.D."/>
            <person name="Zeng Q."/>
            <person name="Koehrsen M."/>
            <person name="Alvarado L."/>
            <person name="Berlin A."/>
            <person name="Borenstein D."/>
            <person name="Chen Z."/>
            <person name="Engels R."/>
            <person name="Freedman E."/>
            <person name="Gellesch M."/>
            <person name="Goldberg J."/>
            <person name="Griggs A."/>
            <person name="Gujja S."/>
            <person name="Heiman D."/>
            <person name="Hepburn T."/>
            <person name="Howarth C."/>
            <person name="Jen D."/>
            <person name="Larson L."/>
            <person name="Lewis B."/>
            <person name="Mehta T."/>
            <person name="Park D."/>
            <person name="Pearson M."/>
            <person name="Roberts A."/>
            <person name="Saif S."/>
            <person name="Shea T."/>
            <person name="Shenoy N."/>
            <person name="Sisk P."/>
            <person name="Stolte C."/>
            <person name="Sykes S."/>
            <person name="Walk T."/>
            <person name="White J."/>
            <person name="Yandava C."/>
            <person name="Whatmore A.M."/>
            <person name="Perrett L.L."/>
            <person name="O'Callaghan D."/>
            <person name="Nusbaum C."/>
            <person name="Galagan J."/>
            <person name="Birren B."/>
        </authorList>
    </citation>
    <scope>NUCLEOTIDE SEQUENCE [LARGE SCALE GENOMIC DNA]</scope>
    <source>
        <strain evidence="14">M292/94/1</strain>
    </source>
</reference>
<keyword evidence="3" id="KW-0813">Transport</keyword>
<dbReference type="InterPro" id="IPR017871">
    <property type="entry name" value="ABC_transporter-like_CS"/>
</dbReference>
<evidence type="ECO:0000256" key="11">
    <source>
        <dbReference type="ARBA" id="ARBA00023136"/>
    </source>
</evidence>
<evidence type="ECO:0000256" key="1">
    <source>
        <dbReference type="ARBA" id="ARBA00004417"/>
    </source>
</evidence>
<evidence type="ECO:0000259" key="13">
    <source>
        <dbReference type="PROSITE" id="PS50893"/>
    </source>
</evidence>
<dbReference type="GO" id="GO:0015031">
    <property type="term" value="P:protein transport"/>
    <property type="evidence" value="ECO:0007669"/>
    <property type="project" value="UniProtKB-KW"/>
</dbReference>
<keyword evidence="10" id="KW-1278">Translocase</keyword>
<keyword evidence="9" id="KW-0653">Protein transport</keyword>
<sequence>MGLADPGCTSLFRHCMVVSRVSRHRDHAVCGRLLNSRRQPDRAQEQMMLEVTNLSISFPHTSGQLRAVENIDFSIEKGKVLTLIGESGSGKTLTGLSLMGLLPGGAQVTGRIALEGREISGLSEEKLRHIRGRDIAMVYQNPLSALNPVWPVGEQIAEAVLAHGLATRHEAGQRAIALLGRVGIPGPERVSKLYPFEISGGMRQRVVIAMALACNPRLIIADEPTTALDVTIKAQILDLLADLVAQEQISVLLITHDMHVVARLADDILVLYAGRMAERGHVRDLLDHPAHPYTAGLLRSADIRSRPPQTDLEILTGQPPRIGNFPTGCRFHPRCPSSGALCPTHSPDFIQLFSSGQATACHYPAISADRLQQEQLL</sequence>
<dbReference type="Gene3D" id="3.40.50.300">
    <property type="entry name" value="P-loop containing nucleotide triphosphate hydrolases"/>
    <property type="match status" value="1"/>
</dbReference>
<dbReference type="HOGENOM" id="CLU_000604_1_23_5"/>
<gene>
    <name evidence="14" type="ORF">BALG_01860</name>
</gene>
<evidence type="ECO:0000256" key="9">
    <source>
        <dbReference type="ARBA" id="ARBA00022927"/>
    </source>
</evidence>
<dbReference type="FunFam" id="3.40.50.300:FF:000016">
    <property type="entry name" value="Oligopeptide ABC transporter ATP-binding component"/>
    <property type="match status" value="1"/>
</dbReference>
<evidence type="ECO:0000256" key="8">
    <source>
        <dbReference type="ARBA" id="ARBA00022856"/>
    </source>
</evidence>
<comment type="similarity">
    <text evidence="2">Belongs to the ABC transporter superfamily.</text>
</comment>
<evidence type="ECO:0000256" key="7">
    <source>
        <dbReference type="ARBA" id="ARBA00022840"/>
    </source>
</evidence>
<comment type="subcellular location">
    <subcellularLocation>
        <location evidence="1">Cell inner membrane</location>
        <topology evidence="1">Peripheral membrane protein</topology>
    </subcellularLocation>
</comment>
<dbReference type="AlphaFoldDB" id="A0A0E1X5P1"/>
<dbReference type="PROSITE" id="PS00211">
    <property type="entry name" value="ABC_TRANSPORTER_1"/>
    <property type="match status" value="1"/>
</dbReference>
<dbReference type="InterPro" id="IPR050388">
    <property type="entry name" value="ABC_Ni/Peptide_Import"/>
</dbReference>
<evidence type="ECO:0000256" key="5">
    <source>
        <dbReference type="ARBA" id="ARBA00022519"/>
    </source>
</evidence>
<accession>A0A0E1X5P1</accession>
<protein>
    <submittedName>
        <fullName evidence="14">Oligopeptide/dipeptide ABC transporter</fullName>
    </submittedName>
</protein>
<evidence type="ECO:0000256" key="10">
    <source>
        <dbReference type="ARBA" id="ARBA00022967"/>
    </source>
</evidence>
<dbReference type="SMART" id="SM00382">
    <property type="entry name" value="AAA"/>
    <property type="match status" value="1"/>
</dbReference>
<dbReference type="SUPFAM" id="SSF52540">
    <property type="entry name" value="P-loop containing nucleoside triphosphate hydrolases"/>
    <property type="match status" value="1"/>
</dbReference>
<organism evidence="14">
    <name type="scientific">Brucella pinnipedialis M292/94/1</name>
    <dbReference type="NCBI Taxonomy" id="520462"/>
    <lineage>
        <taxon>Bacteria</taxon>
        <taxon>Pseudomonadati</taxon>
        <taxon>Pseudomonadota</taxon>
        <taxon>Alphaproteobacteria</taxon>
        <taxon>Hyphomicrobiales</taxon>
        <taxon>Brucellaceae</taxon>
        <taxon>Brucella/Ochrobactrum group</taxon>
        <taxon>Brucella</taxon>
    </lineage>
</organism>
<dbReference type="InterPro" id="IPR027417">
    <property type="entry name" value="P-loop_NTPase"/>
</dbReference>
<keyword evidence="4" id="KW-1003">Cell membrane</keyword>
<dbReference type="InterPro" id="IPR013563">
    <property type="entry name" value="Oligopep_ABC_C"/>
</dbReference>
<keyword evidence="7" id="KW-0067">ATP-binding</keyword>
<keyword evidence="8" id="KW-0571">Peptide transport</keyword>
<dbReference type="PANTHER" id="PTHR43297:SF2">
    <property type="entry name" value="DIPEPTIDE TRANSPORT ATP-BINDING PROTEIN DPPD"/>
    <property type="match status" value="1"/>
</dbReference>
<evidence type="ECO:0000313" key="14">
    <source>
        <dbReference type="EMBL" id="EEZ28507.1"/>
    </source>
</evidence>
<dbReference type="Pfam" id="PF08352">
    <property type="entry name" value="oligo_HPY"/>
    <property type="match status" value="1"/>
</dbReference>
<feature type="domain" description="ABC transporter" evidence="13">
    <location>
        <begin position="49"/>
        <end position="298"/>
    </location>
</feature>
<dbReference type="NCBIfam" id="TIGR01727">
    <property type="entry name" value="oligo_HPY"/>
    <property type="match status" value="1"/>
</dbReference>
<proteinExistence type="inferred from homology"/>
<dbReference type="PROSITE" id="PS50893">
    <property type="entry name" value="ABC_TRANSPORTER_2"/>
    <property type="match status" value="1"/>
</dbReference>
<evidence type="ECO:0000256" key="4">
    <source>
        <dbReference type="ARBA" id="ARBA00022475"/>
    </source>
</evidence>
<dbReference type="GO" id="GO:0055085">
    <property type="term" value="P:transmembrane transport"/>
    <property type="evidence" value="ECO:0007669"/>
    <property type="project" value="UniProtKB-ARBA"/>
</dbReference>
<dbReference type="GO" id="GO:0016887">
    <property type="term" value="F:ATP hydrolysis activity"/>
    <property type="evidence" value="ECO:0007669"/>
    <property type="project" value="InterPro"/>
</dbReference>
<evidence type="ECO:0000256" key="6">
    <source>
        <dbReference type="ARBA" id="ARBA00022741"/>
    </source>
</evidence>